<name>A0A437P3W1_9HYPH</name>
<sequence>MSTTGKVVWSEGMFLRPQHFQQQDRYAERLVRQRAEGITPFPWGLRHLGLNRALLDLGKVSLERCGGVFDDGTPFEVPVDLPHPAPLDLAVGLTDTVVYLCLPVQHPGAAEIEIGSAFASSARYAGGDVEVIDAISGSNASARIRTASLRLSLMLESDDRSGYHSLGLARIAEVGADKRARLDPDYIPPVMAMAASDTLSGFVAEVLAMLHHRGEALAPRVSGAANHGVAEIADFLLLQVVNRAEPVLAHLARLPSLHPERLYATFLDLAGDLATFTAARKRPDEFATYQHDDLEHVFAGVMLALRRSLSAVIEQSAIQIPLQDRKYGIRVGVIPDKTLLTTSGFVLVVKAALPEETIRRSLPALVKIGPVEQIRELVNVQLPGIPVQPLAVAPRQLPYHAGAVYFELKPDSPLWTGLATSGGVAVHLSGDFPDTRMELWAIRR</sequence>
<dbReference type="NCBIfam" id="TIGR03353">
    <property type="entry name" value="VI_chp_4"/>
    <property type="match status" value="1"/>
</dbReference>
<dbReference type="AlphaFoldDB" id="A0A437P3W1"/>
<dbReference type="RefSeq" id="WP_127730819.1">
    <property type="nucleotide sequence ID" value="NZ_SACP01000014.1"/>
</dbReference>
<dbReference type="Pfam" id="PF05936">
    <property type="entry name" value="T6SS_VasE"/>
    <property type="match status" value="1"/>
</dbReference>
<keyword evidence="2" id="KW-1185">Reference proteome</keyword>
<accession>A0A437P3W1</accession>
<reference evidence="1 2" key="1">
    <citation type="submission" date="2019-01" db="EMBL/GenBank/DDBJ databases">
        <authorList>
            <person name="Chen W.-M."/>
        </authorList>
    </citation>
    <scope>NUCLEOTIDE SEQUENCE [LARGE SCALE GENOMIC DNA]</scope>
    <source>
        <strain evidence="1 2">TER-1</strain>
    </source>
</reference>
<organism evidence="1 2">
    <name type="scientific">Methylobacterium oryzihabitans</name>
    <dbReference type="NCBI Taxonomy" id="2499852"/>
    <lineage>
        <taxon>Bacteria</taxon>
        <taxon>Pseudomonadati</taxon>
        <taxon>Pseudomonadota</taxon>
        <taxon>Alphaproteobacteria</taxon>
        <taxon>Hyphomicrobiales</taxon>
        <taxon>Methylobacteriaceae</taxon>
        <taxon>Methylobacterium</taxon>
    </lineage>
</organism>
<evidence type="ECO:0000313" key="2">
    <source>
        <dbReference type="Proteomes" id="UP000286997"/>
    </source>
</evidence>
<dbReference type="OrthoDB" id="9775333at2"/>
<dbReference type="Proteomes" id="UP000286997">
    <property type="component" value="Unassembled WGS sequence"/>
</dbReference>
<comment type="caution">
    <text evidence="1">The sequence shown here is derived from an EMBL/GenBank/DDBJ whole genome shotgun (WGS) entry which is preliminary data.</text>
</comment>
<dbReference type="InterPro" id="IPR010263">
    <property type="entry name" value="T6SS_TssK"/>
</dbReference>
<proteinExistence type="predicted"/>
<dbReference type="PANTHER" id="PTHR35566:SF1">
    <property type="entry name" value="TYPE VI SECRETION SYSTEM BASEPLATE COMPONENT TSSK1"/>
    <property type="match status" value="1"/>
</dbReference>
<protein>
    <submittedName>
        <fullName evidence="1">Type VI secretion system baseplate subunit TssK</fullName>
    </submittedName>
</protein>
<dbReference type="EMBL" id="SACP01000014">
    <property type="protein sequence ID" value="RVU16940.1"/>
    <property type="molecule type" value="Genomic_DNA"/>
</dbReference>
<dbReference type="PANTHER" id="PTHR35566">
    <property type="entry name" value="BLR3599 PROTEIN"/>
    <property type="match status" value="1"/>
</dbReference>
<gene>
    <name evidence="1" type="primary">tssK</name>
    <name evidence="1" type="ORF">EOE48_15905</name>
</gene>
<evidence type="ECO:0000313" key="1">
    <source>
        <dbReference type="EMBL" id="RVU16940.1"/>
    </source>
</evidence>